<dbReference type="PANTHER" id="PTHR43640">
    <property type="entry name" value="OS07G0260300 PROTEIN"/>
    <property type="match status" value="1"/>
</dbReference>
<dbReference type="SUPFAM" id="SSF52833">
    <property type="entry name" value="Thioredoxin-like"/>
    <property type="match status" value="1"/>
</dbReference>
<dbReference type="Proteomes" id="UP000027341">
    <property type="component" value="Unassembled WGS sequence"/>
</dbReference>
<dbReference type="GO" id="GO:0016209">
    <property type="term" value="F:antioxidant activity"/>
    <property type="evidence" value="ECO:0007669"/>
    <property type="project" value="InterPro"/>
</dbReference>
<proteinExistence type="predicted"/>
<evidence type="ECO:0000313" key="2">
    <source>
        <dbReference type="EMBL" id="KDN95824.1"/>
    </source>
</evidence>
<name>A0A066ZU78_HYDMR</name>
<dbReference type="PROSITE" id="PS51352">
    <property type="entry name" value="THIOREDOXIN_2"/>
    <property type="match status" value="1"/>
</dbReference>
<feature type="domain" description="Thioredoxin" evidence="1">
    <location>
        <begin position="9"/>
        <end position="162"/>
    </location>
</feature>
<protein>
    <submittedName>
        <fullName evidence="2">Alkyl hydroperoxide reductase</fullName>
    </submittedName>
</protein>
<dbReference type="GO" id="GO:0016491">
    <property type="term" value="F:oxidoreductase activity"/>
    <property type="evidence" value="ECO:0007669"/>
    <property type="project" value="InterPro"/>
</dbReference>
<dbReference type="PANTHER" id="PTHR43640:SF1">
    <property type="entry name" value="THIOREDOXIN-DEPENDENT PEROXIREDOXIN"/>
    <property type="match status" value="1"/>
</dbReference>
<reference evidence="2 3" key="1">
    <citation type="submission" date="2014-04" db="EMBL/GenBank/DDBJ databases">
        <title>Draft genome sequence of Hydrogenovibrio marinus MH-110, a model organism for aerobic H2 metabolism.</title>
        <authorList>
            <person name="Cha H.J."/>
            <person name="Jo B.H."/>
            <person name="Hwang B.H."/>
        </authorList>
    </citation>
    <scope>NUCLEOTIDE SEQUENCE [LARGE SCALE GENOMIC DNA]</scope>
    <source>
        <strain evidence="2 3">MH-110</strain>
    </source>
</reference>
<dbReference type="InterPro" id="IPR000866">
    <property type="entry name" value="AhpC/TSA"/>
</dbReference>
<gene>
    <name evidence="2" type="ORF">EI16_05890</name>
</gene>
<dbReference type="InterPro" id="IPR036249">
    <property type="entry name" value="Thioredoxin-like_sf"/>
</dbReference>
<dbReference type="CDD" id="cd02969">
    <property type="entry name" value="PRX_like1"/>
    <property type="match status" value="1"/>
</dbReference>
<evidence type="ECO:0000259" key="1">
    <source>
        <dbReference type="PROSITE" id="PS51352"/>
    </source>
</evidence>
<dbReference type="InterPro" id="IPR047262">
    <property type="entry name" value="PRX-like1"/>
</dbReference>
<dbReference type="Gene3D" id="3.40.30.10">
    <property type="entry name" value="Glutaredoxin"/>
    <property type="match status" value="1"/>
</dbReference>
<dbReference type="AlphaFoldDB" id="A0A066ZU78"/>
<evidence type="ECO:0000313" key="3">
    <source>
        <dbReference type="Proteomes" id="UP000027341"/>
    </source>
</evidence>
<dbReference type="STRING" id="28885.EI16_05890"/>
<dbReference type="EMBL" id="JMIU01000001">
    <property type="protein sequence ID" value="KDN95824.1"/>
    <property type="molecule type" value="Genomic_DNA"/>
</dbReference>
<dbReference type="InterPro" id="IPR013766">
    <property type="entry name" value="Thioredoxin_domain"/>
</dbReference>
<keyword evidence="3" id="KW-1185">Reference proteome</keyword>
<organism evidence="2 3">
    <name type="scientific">Hydrogenovibrio marinus</name>
    <dbReference type="NCBI Taxonomy" id="28885"/>
    <lineage>
        <taxon>Bacteria</taxon>
        <taxon>Pseudomonadati</taxon>
        <taxon>Pseudomonadota</taxon>
        <taxon>Gammaproteobacteria</taxon>
        <taxon>Thiotrichales</taxon>
        <taxon>Piscirickettsiaceae</taxon>
        <taxon>Hydrogenovibrio</taxon>
    </lineage>
</organism>
<accession>A0A066ZU78</accession>
<dbReference type="RefSeq" id="WP_029910725.1">
    <property type="nucleotide sequence ID" value="NZ_AP020335.1"/>
</dbReference>
<sequence length="185" mass="20830">MVSLTTPVCDFNQPAIDFSLPGTDGQTWTLEKAKGENGLLVMFICNHCPYVKAIQKRLVEDTRILRDEYGINSIAIMSNDPNEYAEDSFENMKAIAEQWQFPFPYVLDETQGVAKAYGAVCTPDFFGYNAELKLQYRGRLDESRKETSPEGVRRDLLKAMMQVAQTGQGPLEQIPSMGCSIKWKA</sequence>
<comment type="caution">
    <text evidence="2">The sequence shown here is derived from an EMBL/GenBank/DDBJ whole genome shotgun (WGS) entry which is preliminary data.</text>
</comment>
<dbReference type="Pfam" id="PF00578">
    <property type="entry name" value="AhpC-TSA"/>
    <property type="match status" value="1"/>
</dbReference>